<keyword evidence="3 7" id="KW-0133">Cell shape</keyword>
<dbReference type="CDD" id="cd13432">
    <property type="entry name" value="LDT_IgD_like_2"/>
    <property type="match status" value="1"/>
</dbReference>
<evidence type="ECO:0000256" key="7">
    <source>
        <dbReference type="PROSITE-ProRule" id="PRU01373"/>
    </source>
</evidence>
<keyword evidence="9" id="KW-0732">Signal</keyword>
<evidence type="ECO:0000256" key="5">
    <source>
        <dbReference type="ARBA" id="ARBA00023315"/>
    </source>
</evidence>
<name>A0ABU5RGN1_9PSEU</name>
<sequence>MRRSTGMRVRLLVAAGVIGLTVAGCSSGTPSGEPPSATSSKPAPKPVVKPAVLTLSPAKDAKDVAPGEPVTVAVADGKVGDVKLTGADGKAVAGKPRADGAGWDSAEPLGYGKAYKLTATATGADGKPVTAESSFTTVKPARQLGVSVNLVEGETVGVGLPLIFTFTGNVADKAAAEKALKVTAEPATEGAFRWSGDKQVTWRPKDYWKSGTKIKVDAAVYGKPLGNGSYGREDKTISAAVGDKLVAVADGGTHQMTVSVNDQVVKTMPTSMGKPGHNTPAGNYTVMSEHTGYTMNSATYGVPEDAPGGYSTYVQYAIRLSYSGIFYHSAPWSVRQQGHSNVSHGCLNLSTENTKWLMDTSKKGDIVTVQNSGGPKLEPTDGWSVWQLSWDEWRTAAN</sequence>
<feature type="active site" description="Proton donor/acceptor" evidence="7">
    <location>
        <position position="328"/>
    </location>
</feature>
<dbReference type="Gene3D" id="2.60.40.3710">
    <property type="match status" value="1"/>
</dbReference>
<comment type="caution">
    <text evidence="11">The sequence shown here is derived from an EMBL/GenBank/DDBJ whole genome shotgun (WGS) entry which is preliminary data.</text>
</comment>
<dbReference type="PANTHER" id="PTHR30582">
    <property type="entry name" value="L,D-TRANSPEPTIDASE"/>
    <property type="match status" value="1"/>
</dbReference>
<keyword evidence="12" id="KW-1185">Reference proteome</keyword>
<evidence type="ECO:0000313" key="12">
    <source>
        <dbReference type="Proteomes" id="UP001304298"/>
    </source>
</evidence>
<proteinExistence type="predicted"/>
<dbReference type="Gene3D" id="2.60.40.3780">
    <property type="match status" value="1"/>
</dbReference>
<keyword evidence="2" id="KW-0808">Transferase</keyword>
<dbReference type="InterPro" id="IPR041280">
    <property type="entry name" value="Big_10"/>
</dbReference>
<accession>A0ABU5RGN1</accession>
<dbReference type="PROSITE" id="PS52029">
    <property type="entry name" value="LD_TPASE"/>
    <property type="match status" value="1"/>
</dbReference>
<keyword evidence="6 7" id="KW-0961">Cell wall biogenesis/degradation</keyword>
<protein>
    <submittedName>
        <fullName evidence="11">Ig-like domain-containing protein</fullName>
    </submittedName>
</protein>
<dbReference type="PANTHER" id="PTHR30582:SF2">
    <property type="entry name" value="L,D-TRANSPEPTIDASE YCIB-RELATED"/>
    <property type="match status" value="1"/>
</dbReference>
<keyword evidence="5" id="KW-0012">Acyltransferase</keyword>
<dbReference type="InterPro" id="IPR005490">
    <property type="entry name" value="LD_TPept_cat_dom"/>
</dbReference>
<evidence type="ECO:0000256" key="1">
    <source>
        <dbReference type="ARBA" id="ARBA00004752"/>
    </source>
</evidence>
<reference evidence="11 12" key="1">
    <citation type="submission" date="2023-12" db="EMBL/GenBank/DDBJ databases">
        <title>Amycolatopsis sp. V23-08.</title>
        <authorList>
            <person name="Somphong A."/>
        </authorList>
    </citation>
    <scope>NUCLEOTIDE SEQUENCE [LARGE SCALE GENOMIC DNA]</scope>
    <source>
        <strain evidence="11 12">V23-08</strain>
    </source>
</reference>
<dbReference type="SUPFAM" id="SSF141523">
    <property type="entry name" value="L,D-transpeptidase catalytic domain-like"/>
    <property type="match status" value="1"/>
</dbReference>
<feature type="compositionally biased region" description="Low complexity" evidence="8">
    <location>
        <begin position="34"/>
        <end position="47"/>
    </location>
</feature>
<dbReference type="InterPro" id="IPR050979">
    <property type="entry name" value="LD-transpeptidase"/>
</dbReference>
<dbReference type="Pfam" id="PF17964">
    <property type="entry name" value="Big_10"/>
    <property type="match status" value="1"/>
</dbReference>
<dbReference type="EMBL" id="JAYFSI010000012">
    <property type="protein sequence ID" value="MEA5365423.1"/>
    <property type="molecule type" value="Genomic_DNA"/>
</dbReference>
<feature type="region of interest" description="Disordered" evidence="8">
    <location>
        <begin position="26"/>
        <end position="47"/>
    </location>
</feature>
<dbReference type="Gene3D" id="2.40.440.10">
    <property type="entry name" value="L,D-transpeptidase catalytic domain-like"/>
    <property type="match status" value="1"/>
</dbReference>
<gene>
    <name evidence="11" type="ORF">VA596_38265</name>
</gene>
<evidence type="ECO:0000256" key="3">
    <source>
        <dbReference type="ARBA" id="ARBA00022960"/>
    </source>
</evidence>
<evidence type="ECO:0000313" key="11">
    <source>
        <dbReference type="EMBL" id="MEA5365423.1"/>
    </source>
</evidence>
<feature type="signal peptide" evidence="9">
    <location>
        <begin position="1"/>
        <end position="23"/>
    </location>
</feature>
<dbReference type="Pfam" id="PF03734">
    <property type="entry name" value="YkuD"/>
    <property type="match status" value="1"/>
</dbReference>
<dbReference type="InterPro" id="IPR038063">
    <property type="entry name" value="Transpep_catalytic_dom"/>
</dbReference>
<evidence type="ECO:0000259" key="10">
    <source>
        <dbReference type="PROSITE" id="PS52029"/>
    </source>
</evidence>
<dbReference type="Proteomes" id="UP001304298">
    <property type="component" value="Unassembled WGS sequence"/>
</dbReference>
<evidence type="ECO:0000256" key="9">
    <source>
        <dbReference type="SAM" id="SignalP"/>
    </source>
</evidence>
<feature type="domain" description="L,D-TPase catalytic" evidence="10">
    <location>
        <begin position="245"/>
        <end position="370"/>
    </location>
</feature>
<keyword evidence="4 7" id="KW-0573">Peptidoglycan synthesis</keyword>
<comment type="pathway">
    <text evidence="1 7">Cell wall biogenesis; peptidoglycan biosynthesis.</text>
</comment>
<dbReference type="RefSeq" id="WP_323333934.1">
    <property type="nucleotide sequence ID" value="NZ_JAYFSI010000012.1"/>
</dbReference>
<dbReference type="CDD" id="cd16913">
    <property type="entry name" value="YkuD_like"/>
    <property type="match status" value="1"/>
</dbReference>
<dbReference type="PROSITE" id="PS51257">
    <property type="entry name" value="PROKAR_LIPOPROTEIN"/>
    <property type="match status" value="1"/>
</dbReference>
<evidence type="ECO:0000256" key="8">
    <source>
        <dbReference type="SAM" id="MobiDB-lite"/>
    </source>
</evidence>
<evidence type="ECO:0000256" key="6">
    <source>
        <dbReference type="ARBA" id="ARBA00023316"/>
    </source>
</evidence>
<feature type="chain" id="PRO_5047180592" evidence="9">
    <location>
        <begin position="24"/>
        <end position="398"/>
    </location>
</feature>
<evidence type="ECO:0000256" key="4">
    <source>
        <dbReference type="ARBA" id="ARBA00022984"/>
    </source>
</evidence>
<organism evidence="11 12">
    <name type="scientific">Amycolatopsis heterodermiae</name>
    <dbReference type="NCBI Taxonomy" id="3110235"/>
    <lineage>
        <taxon>Bacteria</taxon>
        <taxon>Bacillati</taxon>
        <taxon>Actinomycetota</taxon>
        <taxon>Actinomycetes</taxon>
        <taxon>Pseudonocardiales</taxon>
        <taxon>Pseudonocardiaceae</taxon>
        <taxon>Amycolatopsis</taxon>
    </lineage>
</organism>
<feature type="active site" description="Nucleophile" evidence="7">
    <location>
        <position position="346"/>
    </location>
</feature>
<evidence type="ECO:0000256" key="2">
    <source>
        <dbReference type="ARBA" id="ARBA00022679"/>
    </source>
</evidence>